<organism evidence="2 3">
    <name type="scientific">Rhodoblastus acidophilus</name>
    <name type="common">Rhodopseudomonas acidophila</name>
    <dbReference type="NCBI Taxonomy" id="1074"/>
    <lineage>
        <taxon>Bacteria</taxon>
        <taxon>Pseudomonadati</taxon>
        <taxon>Pseudomonadota</taxon>
        <taxon>Alphaproteobacteria</taxon>
        <taxon>Hyphomicrobiales</taxon>
        <taxon>Rhodoblastaceae</taxon>
        <taxon>Rhodoblastus</taxon>
    </lineage>
</organism>
<proteinExistence type="predicted"/>
<evidence type="ECO:0000256" key="1">
    <source>
        <dbReference type="SAM" id="Phobius"/>
    </source>
</evidence>
<dbReference type="Pfam" id="PF03083">
    <property type="entry name" value="MtN3_slv"/>
    <property type="match status" value="1"/>
</dbReference>
<dbReference type="EMBL" id="FYDG01000005">
    <property type="protein sequence ID" value="SNB73187.1"/>
    <property type="molecule type" value="Genomic_DNA"/>
</dbReference>
<dbReference type="Gene3D" id="1.20.1280.290">
    <property type="match status" value="1"/>
</dbReference>
<dbReference type="InterPro" id="IPR047662">
    <property type="entry name" value="SemiSWEET"/>
</dbReference>
<dbReference type="AlphaFoldDB" id="A0A212RL26"/>
<evidence type="ECO:0000313" key="2">
    <source>
        <dbReference type="EMBL" id="SNB73187.1"/>
    </source>
</evidence>
<dbReference type="GO" id="GO:0016020">
    <property type="term" value="C:membrane"/>
    <property type="evidence" value="ECO:0007669"/>
    <property type="project" value="InterPro"/>
</dbReference>
<keyword evidence="1" id="KW-1133">Transmembrane helix</keyword>
<reference evidence="3" key="1">
    <citation type="submission" date="2017-06" db="EMBL/GenBank/DDBJ databases">
        <authorList>
            <person name="Varghese N."/>
            <person name="Submissions S."/>
        </authorList>
    </citation>
    <scope>NUCLEOTIDE SEQUENCE [LARGE SCALE GENOMIC DNA]</scope>
    <source>
        <strain evidence="3">DSM 137</strain>
    </source>
</reference>
<dbReference type="Proteomes" id="UP000198418">
    <property type="component" value="Unassembled WGS sequence"/>
</dbReference>
<dbReference type="OrthoDB" id="9814012at2"/>
<evidence type="ECO:0000313" key="3">
    <source>
        <dbReference type="Proteomes" id="UP000198418"/>
    </source>
</evidence>
<dbReference type="InterPro" id="IPR004316">
    <property type="entry name" value="SWEET_rpt"/>
</dbReference>
<feature type="transmembrane region" description="Helical" evidence="1">
    <location>
        <begin position="60"/>
        <end position="80"/>
    </location>
</feature>
<dbReference type="NCBIfam" id="NF037968">
    <property type="entry name" value="SemiSWEET_2"/>
    <property type="match status" value="1"/>
</dbReference>
<keyword evidence="1 2" id="KW-0812">Transmembrane</keyword>
<keyword evidence="3" id="KW-1185">Reference proteome</keyword>
<accession>A0A212RL26</accession>
<name>A0A212RL26_RHOAC</name>
<sequence>MDLVTEIVGFSAGTLTTLCWTPQAVKILRSRDARSISLLTQIVFVTGCSLWLAYGVLIQSMSIVIFNIITVLLNLLIIGLKLRYDRPASD</sequence>
<keyword evidence="1" id="KW-0472">Membrane</keyword>
<protein>
    <submittedName>
        <fullName evidence="2">MtN3 and saliva related transmembrane protein</fullName>
    </submittedName>
</protein>
<dbReference type="GO" id="GO:0051119">
    <property type="term" value="F:sugar transmembrane transporter activity"/>
    <property type="evidence" value="ECO:0007669"/>
    <property type="project" value="InterPro"/>
</dbReference>
<feature type="transmembrane region" description="Helical" evidence="1">
    <location>
        <begin position="36"/>
        <end position="54"/>
    </location>
</feature>
<gene>
    <name evidence="2" type="ORF">SAMN06265338_10590</name>
</gene>
<dbReference type="RefSeq" id="WP_088520873.1">
    <property type="nucleotide sequence ID" value="NZ_FYDG01000005.1"/>
</dbReference>